<dbReference type="Proteomes" id="UP000315295">
    <property type="component" value="Unassembled WGS sequence"/>
</dbReference>
<evidence type="ECO:0000313" key="1">
    <source>
        <dbReference type="EMBL" id="TQD87542.1"/>
    </source>
</evidence>
<evidence type="ECO:0000313" key="2">
    <source>
        <dbReference type="Proteomes" id="UP000315295"/>
    </source>
</evidence>
<sequence>MENMHNQMFLKRYNKVLCQTVFEKEYHNLKLWKEDGLLSIPQCAWPRPNKQEASTLGPSR</sequence>
<dbReference type="EMBL" id="VIEB01000533">
    <property type="protein sequence ID" value="TQD87542.1"/>
    <property type="molecule type" value="Genomic_DNA"/>
</dbReference>
<organism evidence="1 2">
    <name type="scientific">Malus baccata</name>
    <name type="common">Siberian crab apple</name>
    <name type="synonym">Pyrus baccata</name>
    <dbReference type="NCBI Taxonomy" id="106549"/>
    <lineage>
        <taxon>Eukaryota</taxon>
        <taxon>Viridiplantae</taxon>
        <taxon>Streptophyta</taxon>
        <taxon>Embryophyta</taxon>
        <taxon>Tracheophyta</taxon>
        <taxon>Spermatophyta</taxon>
        <taxon>Magnoliopsida</taxon>
        <taxon>eudicotyledons</taxon>
        <taxon>Gunneridae</taxon>
        <taxon>Pentapetalae</taxon>
        <taxon>rosids</taxon>
        <taxon>fabids</taxon>
        <taxon>Rosales</taxon>
        <taxon>Rosaceae</taxon>
        <taxon>Amygdaloideae</taxon>
        <taxon>Maleae</taxon>
        <taxon>Malus</taxon>
    </lineage>
</organism>
<accession>A0A540LMQ7</accession>
<reference evidence="1 2" key="1">
    <citation type="journal article" date="2019" name="G3 (Bethesda)">
        <title>Sequencing of a Wild Apple (Malus baccata) Genome Unravels the Differences Between Cultivated and Wild Apple Species Regarding Disease Resistance and Cold Tolerance.</title>
        <authorList>
            <person name="Chen X."/>
        </authorList>
    </citation>
    <scope>NUCLEOTIDE SEQUENCE [LARGE SCALE GENOMIC DNA]</scope>
    <source>
        <strain evidence="2">cv. Shandingzi</strain>
        <tissue evidence="1">Leaves</tissue>
    </source>
</reference>
<comment type="caution">
    <text evidence="1">The sequence shown here is derived from an EMBL/GenBank/DDBJ whole genome shotgun (WGS) entry which is preliminary data.</text>
</comment>
<gene>
    <name evidence="1" type="ORF">C1H46_026894</name>
</gene>
<protein>
    <submittedName>
        <fullName evidence="1">Uncharacterized protein</fullName>
    </submittedName>
</protein>
<proteinExistence type="predicted"/>
<name>A0A540LMQ7_MALBA</name>
<keyword evidence="2" id="KW-1185">Reference proteome</keyword>
<dbReference type="AlphaFoldDB" id="A0A540LMQ7"/>